<evidence type="ECO:0000256" key="2">
    <source>
        <dbReference type="ARBA" id="ARBA00023125"/>
    </source>
</evidence>
<sequence length="534" mass="59436">MDKFTDRRLRKACDRCHAQKLGCQRQDNEKCIRCTKANKQCTWSISLRSRRDWADTSDPVVDIASSNEGNGQSADEQQMQDTAMVGGNGNLNNLNPSTDFAPVEEDFPDSHIFNDFLTATPSLESLPELGHIYSSSRDSMATTVSSNHAVQRQHRIRSAGSPIQDMIGNNLHPSHLHHNLMPSQFSTWTPEDEEGDPFRQARDAMSNNKRPRHGDWDSSSSYYDNNITGSFLQPIEYSRANARFRSRAMPVPVPAPGITSTATLSTTPPGLTTDKPDWLVQIFEINGELYQQARVVPQFIREAKENSLSAFPAVGGVGGAFDQVIRLSMRLVDILQELNQGLDNNKKKHSMNNDDDDDNDDDNNGNGFNSHTNASVENYFPAGDTSTANTTYGLDSGSLLIILSCYIRIIELFSKLLLGIKYLMTKSEKNSNTLPDRRLLHQIKHHLPTLILGSTSVDLYPHMRVAILLELVEQILQTVSSLLDPLVRGRGGQQHQQQAGGVFGNTLQEFYDLEKALLGVVSGIRALLGKKKER</sequence>
<feature type="region of interest" description="Disordered" evidence="5">
    <location>
        <begin position="188"/>
        <end position="217"/>
    </location>
</feature>
<dbReference type="CDD" id="cd00067">
    <property type="entry name" value="GAL4"/>
    <property type="match status" value="1"/>
</dbReference>
<reference evidence="8" key="1">
    <citation type="submission" date="2020-06" db="EMBL/GenBank/DDBJ databases">
        <title>A chromosome-scale genome assembly of Talaromyces rugulosus W13939.</title>
        <authorList>
            <person name="Wang B."/>
            <person name="Guo L."/>
            <person name="Ye K."/>
            <person name="Wang L."/>
        </authorList>
    </citation>
    <scope>NUCLEOTIDE SEQUENCE [LARGE SCALE GENOMIC DNA]</scope>
    <source>
        <strain evidence="8">W13939</strain>
    </source>
</reference>
<evidence type="ECO:0000256" key="4">
    <source>
        <dbReference type="ARBA" id="ARBA00023242"/>
    </source>
</evidence>
<dbReference type="GO" id="GO:0000981">
    <property type="term" value="F:DNA-binding transcription factor activity, RNA polymerase II-specific"/>
    <property type="evidence" value="ECO:0007669"/>
    <property type="project" value="InterPro"/>
</dbReference>
<dbReference type="SUPFAM" id="SSF57701">
    <property type="entry name" value="Zn2/Cys6 DNA-binding domain"/>
    <property type="match status" value="1"/>
</dbReference>
<dbReference type="AlphaFoldDB" id="A0A7H8RAW7"/>
<dbReference type="GeneID" id="55997787"/>
<dbReference type="EMBL" id="CP055902">
    <property type="protein sequence ID" value="QKX63138.1"/>
    <property type="molecule type" value="Genomic_DNA"/>
</dbReference>
<keyword evidence="8" id="KW-1185">Reference proteome</keyword>
<dbReference type="InterPro" id="IPR001138">
    <property type="entry name" value="Zn2Cys6_DnaBD"/>
</dbReference>
<evidence type="ECO:0000256" key="3">
    <source>
        <dbReference type="ARBA" id="ARBA00023163"/>
    </source>
</evidence>
<dbReference type="GO" id="GO:0003677">
    <property type="term" value="F:DNA binding"/>
    <property type="evidence" value="ECO:0007669"/>
    <property type="project" value="UniProtKB-KW"/>
</dbReference>
<evidence type="ECO:0000256" key="5">
    <source>
        <dbReference type="SAM" id="MobiDB-lite"/>
    </source>
</evidence>
<feature type="domain" description="Zn(2)-C6 fungal-type" evidence="6">
    <location>
        <begin position="12"/>
        <end position="43"/>
    </location>
</feature>
<keyword evidence="4" id="KW-0539">Nucleus</keyword>
<accession>A0A7H8RAW7</accession>
<feature type="compositionally biased region" description="Acidic residues" evidence="5">
    <location>
        <begin position="353"/>
        <end position="363"/>
    </location>
</feature>
<keyword evidence="3" id="KW-0804">Transcription</keyword>
<dbReference type="GO" id="GO:0008270">
    <property type="term" value="F:zinc ion binding"/>
    <property type="evidence" value="ECO:0007669"/>
    <property type="project" value="InterPro"/>
</dbReference>
<dbReference type="Proteomes" id="UP000509510">
    <property type="component" value="Chromosome V"/>
</dbReference>
<organism evidence="7 8">
    <name type="scientific">Talaromyces rugulosus</name>
    <name type="common">Penicillium rugulosum</name>
    <dbReference type="NCBI Taxonomy" id="121627"/>
    <lineage>
        <taxon>Eukaryota</taxon>
        <taxon>Fungi</taxon>
        <taxon>Dikarya</taxon>
        <taxon>Ascomycota</taxon>
        <taxon>Pezizomycotina</taxon>
        <taxon>Eurotiomycetes</taxon>
        <taxon>Eurotiomycetidae</taxon>
        <taxon>Eurotiales</taxon>
        <taxon>Trichocomaceae</taxon>
        <taxon>Talaromyces</taxon>
        <taxon>Talaromyces sect. Islandici</taxon>
    </lineage>
</organism>
<evidence type="ECO:0000259" key="6">
    <source>
        <dbReference type="PROSITE" id="PS50048"/>
    </source>
</evidence>
<dbReference type="PROSITE" id="PS50048">
    <property type="entry name" value="ZN2_CY6_FUNGAL_2"/>
    <property type="match status" value="1"/>
</dbReference>
<name>A0A7H8RAW7_TALRU</name>
<evidence type="ECO:0000313" key="8">
    <source>
        <dbReference type="Proteomes" id="UP000509510"/>
    </source>
</evidence>
<dbReference type="Gene3D" id="4.10.240.10">
    <property type="entry name" value="Zn(2)-C6 fungal-type DNA-binding domain"/>
    <property type="match status" value="1"/>
</dbReference>
<feature type="region of interest" description="Disordered" evidence="5">
    <location>
        <begin position="343"/>
        <end position="379"/>
    </location>
</feature>
<dbReference type="OrthoDB" id="4330117at2759"/>
<evidence type="ECO:0000313" key="7">
    <source>
        <dbReference type="EMBL" id="QKX63138.1"/>
    </source>
</evidence>
<keyword evidence="2" id="KW-0238">DNA-binding</keyword>
<dbReference type="InterPro" id="IPR036864">
    <property type="entry name" value="Zn2-C6_fun-type_DNA-bd_sf"/>
</dbReference>
<dbReference type="RefSeq" id="XP_035349312.1">
    <property type="nucleotide sequence ID" value="XM_035493419.1"/>
</dbReference>
<dbReference type="PROSITE" id="PS00463">
    <property type="entry name" value="ZN2_CY6_FUNGAL_1"/>
    <property type="match status" value="1"/>
</dbReference>
<keyword evidence="1" id="KW-0805">Transcription regulation</keyword>
<protein>
    <recommendedName>
        <fullName evidence="6">Zn(2)-C6 fungal-type domain-containing protein</fullName>
    </recommendedName>
</protein>
<dbReference type="SMART" id="SM00066">
    <property type="entry name" value="GAL4"/>
    <property type="match status" value="1"/>
</dbReference>
<evidence type="ECO:0000256" key="1">
    <source>
        <dbReference type="ARBA" id="ARBA00023015"/>
    </source>
</evidence>
<proteinExistence type="predicted"/>
<gene>
    <name evidence="7" type="ORF">TRUGW13939_10307</name>
</gene>
<dbReference type="KEGG" id="trg:TRUGW13939_10307"/>